<accession>A0A1J5SA97</accession>
<comment type="caution">
    <text evidence="1">The sequence shown here is derived from an EMBL/GenBank/DDBJ whole genome shotgun (WGS) entry which is preliminary data.</text>
</comment>
<dbReference type="EMBL" id="MLJW01000089">
    <property type="protein sequence ID" value="OIR00984.1"/>
    <property type="molecule type" value="Genomic_DNA"/>
</dbReference>
<dbReference type="AlphaFoldDB" id="A0A1J5SA97"/>
<organism evidence="1">
    <name type="scientific">mine drainage metagenome</name>
    <dbReference type="NCBI Taxonomy" id="410659"/>
    <lineage>
        <taxon>unclassified sequences</taxon>
        <taxon>metagenomes</taxon>
        <taxon>ecological metagenomes</taxon>
    </lineage>
</organism>
<proteinExistence type="predicted"/>
<sequence>MQFDHTFRKKYHIILLCFFPLKTVVMRKRINIGMLYFIVHK</sequence>
<protein>
    <submittedName>
        <fullName evidence="1">Uncharacterized protein</fullName>
    </submittedName>
</protein>
<name>A0A1J5SA97_9ZZZZ</name>
<evidence type="ECO:0000313" key="1">
    <source>
        <dbReference type="EMBL" id="OIR00984.1"/>
    </source>
</evidence>
<gene>
    <name evidence="1" type="ORF">GALL_169480</name>
</gene>
<reference evidence="1" key="1">
    <citation type="submission" date="2016-10" db="EMBL/GenBank/DDBJ databases">
        <title>Sequence of Gallionella enrichment culture.</title>
        <authorList>
            <person name="Poehlein A."/>
            <person name="Muehling M."/>
            <person name="Daniel R."/>
        </authorList>
    </citation>
    <scope>NUCLEOTIDE SEQUENCE</scope>
</reference>